<organism evidence="3 4">
    <name type="scientific">Nephila pilipes</name>
    <name type="common">Giant wood spider</name>
    <name type="synonym">Nephila maculata</name>
    <dbReference type="NCBI Taxonomy" id="299642"/>
    <lineage>
        <taxon>Eukaryota</taxon>
        <taxon>Metazoa</taxon>
        <taxon>Ecdysozoa</taxon>
        <taxon>Arthropoda</taxon>
        <taxon>Chelicerata</taxon>
        <taxon>Arachnida</taxon>
        <taxon>Araneae</taxon>
        <taxon>Araneomorphae</taxon>
        <taxon>Entelegynae</taxon>
        <taxon>Araneoidea</taxon>
        <taxon>Nephilidae</taxon>
        <taxon>Nephila</taxon>
    </lineage>
</organism>
<protein>
    <submittedName>
        <fullName evidence="3">Uncharacterized protein</fullName>
    </submittedName>
</protein>
<feature type="transmembrane region" description="Helical" evidence="2">
    <location>
        <begin position="189"/>
        <end position="216"/>
    </location>
</feature>
<proteinExistence type="predicted"/>
<feature type="region of interest" description="Disordered" evidence="1">
    <location>
        <begin position="1"/>
        <end position="25"/>
    </location>
</feature>
<evidence type="ECO:0000256" key="2">
    <source>
        <dbReference type="SAM" id="Phobius"/>
    </source>
</evidence>
<keyword evidence="2" id="KW-1133">Transmembrane helix</keyword>
<dbReference type="OrthoDB" id="5967862at2759"/>
<gene>
    <name evidence="3" type="primary">AVEN_97160_1</name>
    <name evidence="3" type="ORF">NPIL_372391</name>
</gene>
<keyword evidence="4" id="KW-1185">Reference proteome</keyword>
<comment type="caution">
    <text evidence="3">The sequence shown here is derived from an EMBL/GenBank/DDBJ whole genome shotgun (WGS) entry which is preliminary data.</text>
</comment>
<keyword evidence="2" id="KW-0812">Transmembrane</keyword>
<sequence length="343" mass="38424">MTDTNMDDSLKSSLSTSQASLNDGSRLTRNKSVQWADWELQDVMEFNAESNVEAVIDEYSQTELDMSDSHDPISLINTLVQTSVEISSLASQRSRSPSLITCTTMEEDDERQAALQDLISHLEDTAALLRDYLLPPKTESFSSSNISSFEQTTFLLKYQIVLVLFTQIISILILSLFDHLLEKVEDTGYNVLTIACGVILQILNMLLVAFATAVLSRQMINYKVEGKLMAQTYLATVITFAGLYFMIYRIEPESWDFGDANKIMKGQLAIAQFIKMLYLSVSAATLCGAANIQPNFWYVILIVCFQSLINFVYFASILAQTIGNYHSYTVQVRRSSSISQGKS</sequence>
<evidence type="ECO:0000313" key="3">
    <source>
        <dbReference type="EMBL" id="GFU45776.1"/>
    </source>
</evidence>
<dbReference type="Proteomes" id="UP000887013">
    <property type="component" value="Unassembled WGS sequence"/>
</dbReference>
<name>A0A8X6USM1_NEPPI</name>
<dbReference type="AlphaFoldDB" id="A0A8X6USM1"/>
<feature type="compositionally biased region" description="Low complexity" evidence="1">
    <location>
        <begin position="11"/>
        <end position="21"/>
    </location>
</feature>
<accession>A0A8X6USM1</accession>
<keyword evidence="2" id="KW-0472">Membrane</keyword>
<dbReference type="EMBL" id="BMAW01132856">
    <property type="protein sequence ID" value="GFU45776.1"/>
    <property type="molecule type" value="Genomic_DNA"/>
</dbReference>
<feature type="transmembrane region" description="Helical" evidence="2">
    <location>
        <begin position="228"/>
        <end position="248"/>
    </location>
</feature>
<reference evidence="3" key="1">
    <citation type="submission" date="2020-08" db="EMBL/GenBank/DDBJ databases">
        <title>Multicomponent nature underlies the extraordinary mechanical properties of spider dragline silk.</title>
        <authorList>
            <person name="Kono N."/>
            <person name="Nakamura H."/>
            <person name="Mori M."/>
            <person name="Yoshida Y."/>
            <person name="Ohtoshi R."/>
            <person name="Malay A.D."/>
            <person name="Moran D.A.P."/>
            <person name="Tomita M."/>
            <person name="Numata K."/>
            <person name="Arakawa K."/>
        </authorList>
    </citation>
    <scope>NUCLEOTIDE SEQUENCE</scope>
</reference>
<feature type="transmembrane region" description="Helical" evidence="2">
    <location>
        <begin position="268"/>
        <end position="289"/>
    </location>
</feature>
<feature type="transmembrane region" description="Helical" evidence="2">
    <location>
        <begin position="296"/>
        <end position="319"/>
    </location>
</feature>
<evidence type="ECO:0000313" key="4">
    <source>
        <dbReference type="Proteomes" id="UP000887013"/>
    </source>
</evidence>
<feature type="transmembrane region" description="Helical" evidence="2">
    <location>
        <begin position="155"/>
        <end position="177"/>
    </location>
</feature>
<evidence type="ECO:0000256" key="1">
    <source>
        <dbReference type="SAM" id="MobiDB-lite"/>
    </source>
</evidence>